<dbReference type="Gene3D" id="3.30.530.20">
    <property type="match status" value="1"/>
</dbReference>
<dbReference type="AlphaFoldDB" id="A0A917VQL2"/>
<gene>
    <name evidence="1" type="ORF">GCM10007964_57860</name>
</gene>
<comment type="caution">
    <text evidence="1">The sequence shown here is derived from an EMBL/GenBank/DDBJ whole genome shotgun (WGS) entry which is preliminary data.</text>
</comment>
<evidence type="ECO:0000313" key="1">
    <source>
        <dbReference type="EMBL" id="GGL08060.1"/>
    </source>
</evidence>
<dbReference type="Pfam" id="PF10604">
    <property type="entry name" value="Polyketide_cyc2"/>
    <property type="match status" value="1"/>
</dbReference>
<dbReference type="InterPro" id="IPR023393">
    <property type="entry name" value="START-like_dom_sf"/>
</dbReference>
<accession>A0A917VQL2</accession>
<sequence length="254" mass="27958">MSGMPREFEVREEIALDATPEEVWEAIATGPGIDSWFMGRNEVEPRGGGALRHTLMGRTETATVTDWEPGKRFGYETGKNPDGTFMAFDYLIEGRGQGSTVLRLVHSGFLGDDWEAQYDALKKGDGMYLHKLAAYLKHFPGRTSVFNTLVPGPQVPDHERVWRTFKSALGLSAEAEIAKGTRVRLNVPGLPAAEGVVERTDYPSIPSVCTADALYMFMHGYRDTVVVEQHGFGGGVDLATAEDAWKTWLAQAFA</sequence>
<reference evidence="1" key="2">
    <citation type="submission" date="2020-09" db="EMBL/GenBank/DDBJ databases">
        <authorList>
            <person name="Sun Q."/>
            <person name="Ohkuma M."/>
        </authorList>
    </citation>
    <scope>NUCLEOTIDE SEQUENCE</scope>
    <source>
        <strain evidence="1">JCM 13064</strain>
    </source>
</reference>
<organism evidence="1 2">
    <name type="scientific">Sphaerisporangium melleum</name>
    <dbReference type="NCBI Taxonomy" id="321316"/>
    <lineage>
        <taxon>Bacteria</taxon>
        <taxon>Bacillati</taxon>
        <taxon>Actinomycetota</taxon>
        <taxon>Actinomycetes</taxon>
        <taxon>Streptosporangiales</taxon>
        <taxon>Streptosporangiaceae</taxon>
        <taxon>Sphaerisporangium</taxon>
    </lineage>
</organism>
<proteinExistence type="predicted"/>
<dbReference type="SUPFAM" id="SSF55961">
    <property type="entry name" value="Bet v1-like"/>
    <property type="match status" value="1"/>
</dbReference>
<dbReference type="Proteomes" id="UP000645217">
    <property type="component" value="Unassembled WGS sequence"/>
</dbReference>
<evidence type="ECO:0008006" key="3">
    <source>
        <dbReference type="Google" id="ProtNLM"/>
    </source>
</evidence>
<reference evidence="1" key="1">
    <citation type="journal article" date="2014" name="Int. J. Syst. Evol. Microbiol.">
        <title>Complete genome sequence of Corynebacterium casei LMG S-19264T (=DSM 44701T), isolated from a smear-ripened cheese.</title>
        <authorList>
            <consortium name="US DOE Joint Genome Institute (JGI-PGF)"/>
            <person name="Walter F."/>
            <person name="Albersmeier A."/>
            <person name="Kalinowski J."/>
            <person name="Ruckert C."/>
        </authorList>
    </citation>
    <scope>NUCLEOTIDE SEQUENCE</scope>
    <source>
        <strain evidence="1">JCM 13064</strain>
    </source>
</reference>
<protein>
    <recommendedName>
        <fullName evidence="3">SRPBCC domain-containing protein</fullName>
    </recommendedName>
</protein>
<dbReference type="CDD" id="cd07814">
    <property type="entry name" value="SRPBCC_CalC_Aha1-like"/>
    <property type="match status" value="1"/>
</dbReference>
<dbReference type="InterPro" id="IPR019587">
    <property type="entry name" value="Polyketide_cyclase/dehydratase"/>
</dbReference>
<dbReference type="EMBL" id="BMNT01000037">
    <property type="protein sequence ID" value="GGL08060.1"/>
    <property type="molecule type" value="Genomic_DNA"/>
</dbReference>
<keyword evidence="2" id="KW-1185">Reference proteome</keyword>
<evidence type="ECO:0000313" key="2">
    <source>
        <dbReference type="Proteomes" id="UP000645217"/>
    </source>
</evidence>
<name>A0A917VQL2_9ACTN</name>